<dbReference type="InterPro" id="IPR022603">
    <property type="entry name" value="DUF3152"/>
</dbReference>
<dbReference type="Gene3D" id="3.40.390.10">
    <property type="entry name" value="Collagenase (Catalytic Domain)"/>
    <property type="match status" value="1"/>
</dbReference>
<dbReference type="Pfam" id="PF11350">
    <property type="entry name" value="DUF3152"/>
    <property type="match status" value="1"/>
</dbReference>
<feature type="signal peptide" evidence="2">
    <location>
        <begin position="1"/>
        <end position="25"/>
    </location>
</feature>
<gene>
    <name evidence="4" type="ORF">J2S57_006654</name>
</gene>
<organism evidence="4 5">
    <name type="scientific">Kineosporia succinea</name>
    <dbReference type="NCBI Taxonomy" id="84632"/>
    <lineage>
        <taxon>Bacteria</taxon>
        <taxon>Bacillati</taxon>
        <taxon>Actinomycetota</taxon>
        <taxon>Actinomycetes</taxon>
        <taxon>Kineosporiales</taxon>
        <taxon>Kineosporiaceae</taxon>
        <taxon>Kineosporia</taxon>
    </lineage>
</organism>
<dbReference type="InterPro" id="IPR024079">
    <property type="entry name" value="MetalloPept_cat_dom_sf"/>
</dbReference>
<keyword evidence="2" id="KW-0732">Signal</keyword>
<dbReference type="RefSeq" id="WP_307250165.1">
    <property type="nucleotide sequence ID" value="NZ_JAUSQZ010000001.1"/>
</dbReference>
<comment type="caution">
    <text evidence="4">The sequence shown here is derived from an EMBL/GenBank/DDBJ whole genome shotgun (WGS) entry which is preliminary data.</text>
</comment>
<dbReference type="EMBL" id="JAUSQZ010000001">
    <property type="protein sequence ID" value="MDP9830905.1"/>
    <property type="molecule type" value="Genomic_DNA"/>
</dbReference>
<evidence type="ECO:0000256" key="1">
    <source>
        <dbReference type="SAM" id="MobiDB-lite"/>
    </source>
</evidence>
<evidence type="ECO:0000259" key="3">
    <source>
        <dbReference type="Pfam" id="PF11350"/>
    </source>
</evidence>
<sequence>MRAPFAVFVATGVLALSACSPAHQRAPVPPAAVAVADAPAPRPTPRPTRAITYEHTGPGTWLTARGRSRVAGSGGPVLRYHVAVERGITGVSAKAFAADVVAILSDDRSWTGAGDVRLQRVGPDRAADFTIRLTTPGTRNELCGSENGYTSCRIGDDVVINVARWAHGAEASTASLKDYRTYMINHETGHRLGHGHDRCPGRGRLAPVMQQQTLGLHGCRPNSWPRAGGHVYDGPAGEYDDVIPTERSGRPAG</sequence>
<reference evidence="4 5" key="1">
    <citation type="submission" date="2023-07" db="EMBL/GenBank/DDBJ databases">
        <title>Sequencing the genomes of 1000 actinobacteria strains.</title>
        <authorList>
            <person name="Klenk H.-P."/>
        </authorList>
    </citation>
    <scope>NUCLEOTIDE SEQUENCE [LARGE SCALE GENOMIC DNA]</scope>
    <source>
        <strain evidence="4 5">DSM 44388</strain>
    </source>
</reference>
<protein>
    <recommendedName>
        <fullName evidence="3">DUF3152 domain-containing protein</fullName>
    </recommendedName>
</protein>
<evidence type="ECO:0000313" key="4">
    <source>
        <dbReference type="EMBL" id="MDP9830905.1"/>
    </source>
</evidence>
<feature type="domain" description="DUF3152" evidence="3">
    <location>
        <begin position="53"/>
        <end position="216"/>
    </location>
</feature>
<feature type="region of interest" description="Disordered" evidence="1">
    <location>
        <begin position="33"/>
        <end position="58"/>
    </location>
</feature>
<feature type="chain" id="PRO_5045487902" description="DUF3152 domain-containing protein" evidence="2">
    <location>
        <begin position="26"/>
        <end position="253"/>
    </location>
</feature>
<feature type="region of interest" description="Disordered" evidence="1">
    <location>
        <begin position="234"/>
        <end position="253"/>
    </location>
</feature>
<proteinExistence type="predicted"/>
<accession>A0ABT9PDX5</accession>
<dbReference type="Proteomes" id="UP001235712">
    <property type="component" value="Unassembled WGS sequence"/>
</dbReference>
<evidence type="ECO:0000313" key="5">
    <source>
        <dbReference type="Proteomes" id="UP001235712"/>
    </source>
</evidence>
<dbReference type="PROSITE" id="PS51257">
    <property type="entry name" value="PROKAR_LIPOPROTEIN"/>
    <property type="match status" value="1"/>
</dbReference>
<name>A0ABT9PDX5_9ACTN</name>
<dbReference type="SUPFAM" id="SSF55486">
    <property type="entry name" value="Metalloproteases ('zincins'), catalytic domain"/>
    <property type="match status" value="1"/>
</dbReference>
<evidence type="ECO:0000256" key="2">
    <source>
        <dbReference type="SAM" id="SignalP"/>
    </source>
</evidence>
<keyword evidence="5" id="KW-1185">Reference proteome</keyword>